<evidence type="ECO:0000256" key="1">
    <source>
        <dbReference type="SAM" id="MobiDB-lite"/>
    </source>
</evidence>
<sequence>MSTDDSSDGEASPLESLLARTADETRGTIDIDGAIGERLEGDAAVRHVLRGRIVDYETDTDDRDAREDSRTRKVVSPGVDLLTLVTDEGLIVVVQRPEGVDHEFLSIPYASLTNAALETAAGNRRLVVRGSNRYYVDVGKSSEAACTDALAHVRERIAAGDEPSSEPATSGEDAAADPLETLERLADLRDRGALTDEEFASKKRELLERL</sequence>
<dbReference type="Proteomes" id="UP000011632">
    <property type="component" value="Unassembled WGS sequence"/>
</dbReference>
<dbReference type="AlphaFoldDB" id="L9XVU4"/>
<accession>L9XVU4</accession>
<gene>
    <name evidence="3" type="ORF">C489_14625</name>
</gene>
<dbReference type="PATRIC" id="fig|1227496.3.peg.2942"/>
<reference evidence="3 4" key="1">
    <citation type="journal article" date="2014" name="PLoS Genet.">
        <title>Phylogenetically driven sequencing of extremely halophilic archaea reveals strategies for static and dynamic osmo-response.</title>
        <authorList>
            <person name="Becker E.A."/>
            <person name="Seitzer P.M."/>
            <person name="Tritt A."/>
            <person name="Larsen D."/>
            <person name="Krusor M."/>
            <person name="Yao A.I."/>
            <person name="Wu D."/>
            <person name="Madern D."/>
            <person name="Eisen J.A."/>
            <person name="Darling A.E."/>
            <person name="Facciotti M.T."/>
        </authorList>
    </citation>
    <scope>NUCLEOTIDE SEQUENCE [LARGE SCALE GENOMIC DNA]</scope>
    <source>
        <strain evidence="3 4">JCM 10478</strain>
    </source>
</reference>
<feature type="region of interest" description="Disordered" evidence="1">
    <location>
        <begin position="159"/>
        <end position="181"/>
    </location>
</feature>
<feature type="domain" description="SHOCT" evidence="2">
    <location>
        <begin position="181"/>
        <end position="207"/>
    </location>
</feature>
<proteinExistence type="predicted"/>
<dbReference type="Pfam" id="PF09851">
    <property type="entry name" value="SHOCT"/>
    <property type="match status" value="1"/>
</dbReference>
<dbReference type="RefSeq" id="WP_006432016.1">
    <property type="nucleotide sequence ID" value="NZ_AOID01000045.1"/>
</dbReference>
<evidence type="ECO:0000313" key="3">
    <source>
        <dbReference type="EMBL" id="ELY65521.1"/>
    </source>
</evidence>
<dbReference type="OrthoDB" id="346310at2157"/>
<dbReference type="InterPro" id="IPR018649">
    <property type="entry name" value="SHOCT"/>
</dbReference>
<dbReference type="EMBL" id="AOID01000045">
    <property type="protein sequence ID" value="ELY65521.1"/>
    <property type="molecule type" value="Genomic_DNA"/>
</dbReference>
<evidence type="ECO:0000313" key="4">
    <source>
        <dbReference type="Proteomes" id="UP000011632"/>
    </source>
</evidence>
<keyword evidence="4" id="KW-1185">Reference proteome</keyword>
<organism evidence="3 4">
    <name type="scientific">Natrinema versiforme JCM 10478</name>
    <dbReference type="NCBI Taxonomy" id="1227496"/>
    <lineage>
        <taxon>Archaea</taxon>
        <taxon>Methanobacteriati</taxon>
        <taxon>Methanobacteriota</taxon>
        <taxon>Stenosarchaea group</taxon>
        <taxon>Halobacteria</taxon>
        <taxon>Halobacteriales</taxon>
        <taxon>Natrialbaceae</taxon>
        <taxon>Natrinema</taxon>
    </lineage>
</organism>
<name>L9XVU4_9EURY</name>
<protein>
    <recommendedName>
        <fullName evidence="2">SHOCT domain-containing protein</fullName>
    </recommendedName>
</protein>
<comment type="caution">
    <text evidence="3">The sequence shown here is derived from an EMBL/GenBank/DDBJ whole genome shotgun (WGS) entry which is preliminary data.</text>
</comment>
<evidence type="ECO:0000259" key="2">
    <source>
        <dbReference type="Pfam" id="PF09851"/>
    </source>
</evidence>